<evidence type="ECO:0000256" key="8">
    <source>
        <dbReference type="ARBA" id="ARBA00022917"/>
    </source>
</evidence>
<dbReference type="Proteomes" id="UP001460270">
    <property type="component" value="Unassembled WGS sequence"/>
</dbReference>
<dbReference type="EC" id="6.1.1.7" evidence="2"/>
<gene>
    <name evidence="12" type="ORF">WMY93_006704</name>
</gene>
<dbReference type="SUPFAM" id="SSF55681">
    <property type="entry name" value="Class II aaRS and biotin synthetases"/>
    <property type="match status" value="1"/>
</dbReference>
<evidence type="ECO:0000256" key="3">
    <source>
        <dbReference type="ARBA" id="ARBA00022555"/>
    </source>
</evidence>
<dbReference type="InterPro" id="IPR045864">
    <property type="entry name" value="aa-tRNA-synth_II/BPL/LPL"/>
</dbReference>
<keyword evidence="8" id="KW-0648">Protein biosynthesis</keyword>
<evidence type="ECO:0000256" key="10">
    <source>
        <dbReference type="SAM" id="MobiDB-lite"/>
    </source>
</evidence>
<sequence length="220" mass="24705">MRLLLLPGSAAARGRVPVCPWTLKTSGSLRTWSWPWSRSRSLASGPPQNRTAAQIRSDFIQFYRDRGHELVPSSPVRPRADPSLLFVNAGMNQFKPLLLGAADPRTPLSSLRRVVNSQKCVRAGGKHNDLDDVGKDGSHHTSKSRSRARAGPEQVQSRSRSRARFRDGLEQISPHVLRDDGVVELRGLLQGLFHGYQVQRQVQRQVQVQVQREVQRQVQV</sequence>
<evidence type="ECO:0000256" key="1">
    <source>
        <dbReference type="ARBA" id="ARBA00008226"/>
    </source>
</evidence>
<comment type="similarity">
    <text evidence="1">Belongs to the class-II aminoacyl-tRNA synthetase family.</text>
</comment>
<feature type="region of interest" description="Disordered" evidence="10">
    <location>
        <begin position="119"/>
        <end position="167"/>
    </location>
</feature>
<dbReference type="Pfam" id="PF01411">
    <property type="entry name" value="tRNA-synt_2c"/>
    <property type="match status" value="1"/>
</dbReference>
<dbReference type="AlphaFoldDB" id="A0AAW0PW53"/>
<comment type="caution">
    <text evidence="12">The sequence shown here is derived from an EMBL/GenBank/DDBJ whole genome shotgun (WGS) entry which is preliminary data.</text>
</comment>
<accession>A0AAW0PW53</accession>
<dbReference type="InterPro" id="IPR018164">
    <property type="entry name" value="Ala-tRNA-synth_IIc_N"/>
</dbReference>
<evidence type="ECO:0000256" key="9">
    <source>
        <dbReference type="ARBA" id="ARBA00023146"/>
    </source>
</evidence>
<reference evidence="13" key="1">
    <citation type="submission" date="2024-04" db="EMBL/GenBank/DDBJ databases">
        <title>Salinicola lusitanus LLJ914,a marine bacterium isolated from the Okinawa Trough.</title>
        <authorList>
            <person name="Li J."/>
        </authorList>
    </citation>
    <scope>NUCLEOTIDE SEQUENCE [LARGE SCALE GENOMIC DNA]</scope>
</reference>
<keyword evidence="5" id="KW-0547">Nucleotide-binding</keyword>
<keyword evidence="4" id="KW-0436">Ligase</keyword>
<keyword evidence="6" id="KW-0067">ATP-binding</keyword>
<dbReference type="GO" id="GO:0006419">
    <property type="term" value="P:alanyl-tRNA aminoacylation"/>
    <property type="evidence" value="ECO:0007669"/>
    <property type="project" value="InterPro"/>
</dbReference>
<keyword evidence="9" id="KW-0030">Aminoacyl-tRNA synthetase</keyword>
<evidence type="ECO:0000256" key="4">
    <source>
        <dbReference type="ARBA" id="ARBA00022598"/>
    </source>
</evidence>
<dbReference type="GO" id="GO:0000049">
    <property type="term" value="F:tRNA binding"/>
    <property type="evidence" value="ECO:0007669"/>
    <property type="project" value="UniProtKB-KW"/>
</dbReference>
<feature type="domain" description="Alanyl-transfer RNA synthetases family profile" evidence="11">
    <location>
        <begin position="50"/>
        <end position="141"/>
    </location>
</feature>
<evidence type="ECO:0000313" key="12">
    <source>
        <dbReference type="EMBL" id="KAK7930309.1"/>
    </source>
</evidence>
<dbReference type="InterPro" id="IPR050058">
    <property type="entry name" value="Ala-tRNA_ligase"/>
</dbReference>
<dbReference type="GO" id="GO:0002161">
    <property type="term" value="F:aminoacyl-tRNA deacylase activity"/>
    <property type="evidence" value="ECO:0007669"/>
    <property type="project" value="TreeGrafter"/>
</dbReference>
<keyword evidence="13" id="KW-1185">Reference proteome</keyword>
<evidence type="ECO:0000256" key="2">
    <source>
        <dbReference type="ARBA" id="ARBA00013168"/>
    </source>
</evidence>
<dbReference type="GO" id="GO:0004813">
    <property type="term" value="F:alanine-tRNA ligase activity"/>
    <property type="evidence" value="ECO:0007669"/>
    <property type="project" value="UniProtKB-EC"/>
</dbReference>
<dbReference type="GO" id="GO:0005739">
    <property type="term" value="C:mitochondrion"/>
    <property type="evidence" value="ECO:0007669"/>
    <property type="project" value="TreeGrafter"/>
</dbReference>
<keyword evidence="7" id="KW-0694">RNA-binding</keyword>
<dbReference type="PANTHER" id="PTHR11777:SF8">
    <property type="entry name" value="ALANINE--TRNA LIGASE, MITOCHONDRIAL"/>
    <property type="match status" value="1"/>
</dbReference>
<evidence type="ECO:0000256" key="5">
    <source>
        <dbReference type="ARBA" id="ARBA00022741"/>
    </source>
</evidence>
<organism evidence="12 13">
    <name type="scientific">Mugilogobius chulae</name>
    <name type="common">yellowstripe goby</name>
    <dbReference type="NCBI Taxonomy" id="88201"/>
    <lineage>
        <taxon>Eukaryota</taxon>
        <taxon>Metazoa</taxon>
        <taxon>Chordata</taxon>
        <taxon>Craniata</taxon>
        <taxon>Vertebrata</taxon>
        <taxon>Euteleostomi</taxon>
        <taxon>Actinopterygii</taxon>
        <taxon>Neopterygii</taxon>
        <taxon>Teleostei</taxon>
        <taxon>Neoteleostei</taxon>
        <taxon>Acanthomorphata</taxon>
        <taxon>Gobiaria</taxon>
        <taxon>Gobiiformes</taxon>
        <taxon>Gobioidei</taxon>
        <taxon>Gobiidae</taxon>
        <taxon>Gobionellinae</taxon>
        <taxon>Mugilogobius</taxon>
    </lineage>
</organism>
<proteinExistence type="inferred from homology"/>
<dbReference type="Gene3D" id="3.30.930.10">
    <property type="entry name" value="Bira Bifunctional Protein, Domain 2"/>
    <property type="match status" value="1"/>
</dbReference>
<name>A0AAW0PW53_9GOBI</name>
<evidence type="ECO:0000259" key="11">
    <source>
        <dbReference type="PROSITE" id="PS50860"/>
    </source>
</evidence>
<keyword evidence="3" id="KW-0820">tRNA-binding</keyword>
<evidence type="ECO:0000313" key="13">
    <source>
        <dbReference type="Proteomes" id="UP001460270"/>
    </source>
</evidence>
<dbReference type="PANTHER" id="PTHR11777">
    <property type="entry name" value="ALANYL-TRNA SYNTHETASE"/>
    <property type="match status" value="1"/>
</dbReference>
<dbReference type="PROSITE" id="PS50860">
    <property type="entry name" value="AA_TRNA_LIGASE_II_ALA"/>
    <property type="match status" value="1"/>
</dbReference>
<feature type="compositionally biased region" description="Basic and acidic residues" evidence="10">
    <location>
        <begin position="126"/>
        <end position="139"/>
    </location>
</feature>
<evidence type="ECO:0000256" key="6">
    <source>
        <dbReference type="ARBA" id="ARBA00022840"/>
    </source>
</evidence>
<protein>
    <recommendedName>
        <fullName evidence="2">alanine--tRNA ligase</fullName>
        <ecNumber evidence="2">6.1.1.7</ecNumber>
    </recommendedName>
</protein>
<dbReference type="InterPro" id="IPR018165">
    <property type="entry name" value="Ala-tRNA-synth_IIc_core"/>
</dbReference>
<evidence type="ECO:0000256" key="7">
    <source>
        <dbReference type="ARBA" id="ARBA00022884"/>
    </source>
</evidence>
<dbReference type="GO" id="GO:0005524">
    <property type="term" value="F:ATP binding"/>
    <property type="evidence" value="ECO:0007669"/>
    <property type="project" value="UniProtKB-KW"/>
</dbReference>
<dbReference type="EMBL" id="JBBPFD010000004">
    <property type="protein sequence ID" value="KAK7930309.1"/>
    <property type="molecule type" value="Genomic_DNA"/>
</dbReference>